<comment type="caution">
    <text evidence="1">The sequence shown here is derived from an EMBL/GenBank/DDBJ whole genome shotgun (WGS) entry which is preliminary data.</text>
</comment>
<feature type="non-terminal residue" evidence="1">
    <location>
        <position position="115"/>
    </location>
</feature>
<keyword evidence="2" id="KW-1185">Reference proteome</keyword>
<evidence type="ECO:0000313" key="1">
    <source>
        <dbReference type="EMBL" id="MCD7467277.1"/>
    </source>
</evidence>
<dbReference type="Proteomes" id="UP000823775">
    <property type="component" value="Unassembled WGS sequence"/>
</dbReference>
<evidence type="ECO:0000313" key="2">
    <source>
        <dbReference type="Proteomes" id="UP000823775"/>
    </source>
</evidence>
<reference evidence="1 2" key="1">
    <citation type="journal article" date="2021" name="BMC Genomics">
        <title>Datura genome reveals duplications of psychoactive alkaloid biosynthetic genes and high mutation rate following tissue culture.</title>
        <authorList>
            <person name="Rajewski A."/>
            <person name="Carter-House D."/>
            <person name="Stajich J."/>
            <person name="Litt A."/>
        </authorList>
    </citation>
    <scope>NUCLEOTIDE SEQUENCE [LARGE SCALE GENOMIC DNA]</scope>
    <source>
        <strain evidence="1">AR-01</strain>
    </source>
</reference>
<sequence>MAKIDAYYDYANDVEQVDILNGDQVDRVKDGCDGSENESKEEEDVDICPCHIVQMILRWKSLVHYDGPLSTLESRRSIRCRFLMDEKSIFAKRLLAIGNKKVTEEWLWSLFKESK</sequence>
<dbReference type="EMBL" id="JACEIK010001214">
    <property type="protein sequence ID" value="MCD7467277.1"/>
    <property type="molecule type" value="Genomic_DNA"/>
</dbReference>
<name>A0ABS8T7A0_DATST</name>
<accession>A0ABS8T7A0</accession>
<gene>
    <name evidence="1" type="ORF">HAX54_004610</name>
</gene>
<protein>
    <submittedName>
        <fullName evidence="1">Uncharacterized protein</fullName>
    </submittedName>
</protein>
<organism evidence="1 2">
    <name type="scientific">Datura stramonium</name>
    <name type="common">Jimsonweed</name>
    <name type="synonym">Common thornapple</name>
    <dbReference type="NCBI Taxonomy" id="4076"/>
    <lineage>
        <taxon>Eukaryota</taxon>
        <taxon>Viridiplantae</taxon>
        <taxon>Streptophyta</taxon>
        <taxon>Embryophyta</taxon>
        <taxon>Tracheophyta</taxon>
        <taxon>Spermatophyta</taxon>
        <taxon>Magnoliopsida</taxon>
        <taxon>eudicotyledons</taxon>
        <taxon>Gunneridae</taxon>
        <taxon>Pentapetalae</taxon>
        <taxon>asterids</taxon>
        <taxon>lamiids</taxon>
        <taxon>Solanales</taxon>
        <taxon>Solanaceae</taxon>
        <taxon>Solanoideae</taxon>
        <taxon>Datureae</taxon>
        <taxon>Datura</taxon>
    </lineage>
</organism>
<proteinExistence type="predicted"/>